<evidence type="ECO:0000256" key="5">
    <source>
        <dbReference type="ARBA" id="ARBA00022636"/>
    </source>
</evidence>
<reference evidence="16 17" key="1">
    <citation type="submission" date="2019-03" db="EMBL/GenBank/DDBJ databases">
        <title>Genomic Encyclopedia of Type Strains, Phase IV (KMG-IV): sequencing the most valuable type-strain genomes for metagenomic binning, comparative biology and taxonomic classification.</title>
        <authorList>
            <person name="Goeker M."/>
        </authorList>
    </citation>
    <scope>NUCLEOTIDE SEQUENCE [LARGE SCALE GENOMIC DNA]</scope>
    <source>
        <strain evidence="16 17">DSM 13587</strain>
    </source>
</reference>
<dbReference type="Gene3D" id="1.10.3430.10">
    <property type="entry name" value="Ammonium transporter AmtB like domains"/>
    <property type="match status" value="1"/>
</dbReference>
<feature type="transmembrane region" description="Helical" evidence="10">
    <location>
        <begin position="353"/>
        <end position="373"/>
    </location>
</feature>
<evidence type="ECO:0000256" key="3">
    <source>
        <dbReference type="ARBA" id="ARBA00005887"/>
    </source>
</evidence>
<dbReference type="CDD" id="cd06225">
    <property type="entry name" value="HAMP"/>
    <property type="match status" value="1"/>
</dbReference>
<sequence>MSDPLNIAWILLCACLVFLMQAGFLCLETGLVRAKNSINVAVKNITDLCLAVLIFWLFGYALMFGGTQGGWVGGDGFLFGQDQSAWNLSFFVFQAMFCSTSATIVSGAVAERMRFLAYVLTTVMMVAIIYPVTGHWAWGGLLQGEPAGWLAQLGFIDFAGSTVVHSIGGWVSLAAVLRLGPRQGRFDAASRFRLQGSNLPLSALGVFLLWFGWFGFNGGSTLAVNAQVPLILINTLLAGACGGVSAIIYGHIRYGHLVVIDLFNGIIGGLVGITASCHLQAPLLAVLIGAVAGLIVPLATDWLERLRVDDAVGAIPAHLFAGIWGTLAVALFAPESAFTLTGGRAQQLWVQTLGVLSIGAYAFLVSFAALWLIDRIYRLRVDPESERLGLNIAEHAASTEILDLLTEMEQQRRHGDFSQPVTVEPHTEVGQIARQYNHVLQRVNDEIHQREDVLRALTASESRKGAILDAALDCIISIDREGGVLEFNPAAARILSCPQRRAIGRNLADIMIPEEHRAAFAQAIGSGFTLEGRFLLNQRIQTVLQRIDGETFPAELSITQVLDGRRAEYTLHVRDVTRQRKIQRRLHQLAHYDSLTGLANRHYFRQTLTYYLVADTPRQVALLFLDLDRFKNINDTLGHAAGDQLLREVAERLRHCTRSDDLLARWGGDEFVIALLGLSSVQAVEQKAQHIIRELALPHRLEGRAVRAPVSIGIALYPDGGDNADLLIRHADLALYQAKSTGRNNSRFFTPELALQLSERLDCENDLREALERGEFELFYQPQLFIESAALMGLEALLRWRHPCKGLVAPSVFIPILEECGLIEPVGEWVIRAACRQHRVWQVAGLRPPRVAVNISGRQFLRAGFAETVARILAEEGLAPAFLELEITETVLARETEQCIETLKSLKGLGLEIALDDFGTGYSSLNYLKRFPINTIKLDRSFVSECNTKSEDAAICAAIISLGRTLGLKTIAEGVEQAGQLDFLRNEGCLAYQGFLHSQPMSAPKIAELLRGRQPVAAVEECSFPH</sequence>
<organism evidence="16 17">
    <name type="scientific">Thiobaca trueperi</name>
    <dbReference type="NCBI Taxonomy" id="127458"/>
    <lineage>
        <taxon>Bacteria</taxon>
        <taxon>Pseudomonadati</taxon>
        <taxon>Pseudomonadota</taxon>
        <taxon>Gammaproteobacteria</taxon>
        <taxon>Chromatiales</taxon>
        <taxon>Chromatiaceae</taxon>
        <taxon>Thiobaca</taxon>
    </lineage>
</organism>
<dbReference type="Pfam" id="PF00909">
    <property type="entry name" value="Ammonium_transp"/>
    <property type="match status" value="1"/>
</dbReference>
<evidence type="ECO:0000256" key="4">
    <source>
        <dbReference type="ARBA" id="ARBA00012282"/>
    </source>
</evidence>
<comment type="caution">
    <text evidence="16">The sequence shown here is derived from an EMBL/GenBank/DDBJ whole genome shotgun (WGS) entry which is preliminary data.</text>
</comment>
<dbReference type="PANTHER" id="PTHR44757:SF2">
    <property type="entry name" value="BIOFILM ARCHITECTURE MAINTENANCE PROTEIN MBAA"/>
    <property type="match status" value="1"/>
</dbReference>
<dbReference type="InterPro" id="IPR029787">
    <property type="entry name" value="Nucleotide_cyclase"/>
</dbReference>
<dbReference type="PROSITE" id="PS50887">
    <property type="entry name" value="GGDEF"/>
    <property type="match status" value="1"/>
</dbReference>
<dbReference type="SMART" id="SM00267">
    <property type="entry name" value="GGDEF"/>
    <property type="match status" value="1"/>
</dbReference>
<evidence type="ECO:0000259" key="13">
    <source>
        <dbReference type="PROSITE" id="PS50883"/>
    </source>
</evidence>
<dbReference type="PANTHER" id="PTHR44757">
    <property type="entry name" value="DIGUANYLATE CYCLASE DGCP"/>
    <property type="match status" value="1"/>
</dbReference>
<dbReference type="InterPro" id="IPR001905">
    <property type="entry name" value="Ammonium_transpt"/>
</dbReference>
<keyword evidence="5" id="KW-0973">c-di-GMP</keyword>
<dbReference type="PROSITE" id="PS50113">
    <property type="entry name" value="PAC"/>
    <property type="match status" value="1"/>
</dbReference>
<evidence type="ECO:0000256" key="1">
    <source>
        <dbReference type="ARBA" id="ARBA00001946"/>
    </source>
</evidence>
<evidence type="ECO:0000256" key="9">
    <source>
        <dbReference type="ARBA" id="ARBA00051114"/>
    </source>
</evidence>
<protein>
    <recommendedName>
        <fullName evidence="4">cyclic-guanylate-specific phosphodiesterase</fullName>
        <ecNumber evidence="4">3.1.4.52</ecNumber>
    </recommendedName>
</protein>
<dbReference type="CDD" id="cd01948">
    <property type="entry name" value="EAL"/>
    <property type="match status" value="1"/>
</dbReference>
<dbReference type="PROSITE" id="PS50112">
    <property type="entry name" value="PAS"/>
    <property type="match status" value="1"/>
</dbReference>
<gene>
    <name evidence="16" type="ORF">EDC35_10124</name>
</gene>
<dbReference type="InterPro" id="IPR001633">
    <property type="entry name" value="EAL_dom"/>
</dbReference>
<dbReference type="GO" id="GO:0016020">
    <property type="term" value="C:membrane"/>
    <property type="evidence" value="ECO:0007669"/>
    <property type="project" value="UniProtKB-SubCell"/>
</dbReference>
<dbReference type="EMBL" id="SMAO01000001">
    <property type="protein sequence ID" value="TCT23714.1"/>
    <property type="molecule type" value="Genomic_DNA"/>
</dbReference>
<feature type="transmembrane region" description="Helical" evidence="10">
    <location>
        <begin position="6"/>
        <end position="27"/>
    </location>
</feature>
<keyword evidence="6 10" id="KW-0812">Transmembrane</keyword>
<dbReference type="SUPFAM" id="SSF55073">
    <property type="entry name" value="Nucleotide cyclase"/>
    <property type="match status" value="1"/>
</dbReference>
<evidence type="ECO:0000256" key="7">
    <source>
        <dbReference type="ARBA" id="ARBA00022989"/>
    </source>
</evidence>
<comment type="cofactor">
    <cofactor evidence="1">
        <name>Mg(2+)</name>
        <dbReference type="ChEBI" id="CHEBI:18420"/>
    </cofactor>
</comment>
<feature type="transmembrane region" description="Helical" evidence="10">
    <location>
        <begin position="198"/>
        <end position="216"/>
    </location>
</feature>
<feature type="domain" description="EAL" evidence="13">
    <location>
        <begin position="760"/>
        <end position="1014"/>
    </location>
</feature>
<evidence type="ECO:0000259" key="11">
    <source>
        <dbReference type="PROSITE" id="PS50112"/>
    </source>
</evidence>
<dbReference type="PROSITE" id="PS50883">
    <property type="entry name" value="EAL"/>
    <property type="match status" value="1"/>
</dbReference>
<dbReference type="CDD" id="cd00130">
    <property type="entry name" value="PAS"/>
    <property type="match status" value="1"/>
</dbReference>
<dbReference type="InterPro" id="IPR029020">
    <property type="entry name" value="Ammonium/urea_transptr"/>
</dbReference>
<dbReference type="EC" id="3.1.4.52" evidence="4"/>
<dbReference type="SUPFAM" id="SSF141868">
    <property type="entry name" value="EAL domain-like"/>
    <property type="match status" value="1"/>
</dbReference>
<feature type="transmembrane region" description="Helical" evidence="10">
    <location>
        <begin position="115"/>
        <end position="138"/>
    </location>
</feature>
<feature type="domain" description="GGDEF" evidence="15">
    <location>
        <begin position="618"/>
        <end position="751"/>
    </location>
</feature>
<feature type="domain" description="PAS" evidence="11">
    <location>
        <begin position="460"/>
        <end position="516"/>
    </location>
</feature>
<evidence type="ECO:0000256" key="2">
    <source>
        <dbReference type="ARBA" id="ARBA00004141"/>
    </source>
</evidence>
<dbReference type="NCBIfam" id="TIGR00254">
    <property type="entry name" value="GGDEF"/>
    <property type="match status" value="1"/>
</dbReference>
<dbReference type="InterPro" id="IPR000014">
    <property type="entry name" value="PAS"/>
</dbReference>
<feature type="transmembrane region" description="Helical" evidence="10">
    <location>
        <begin position="281"/>
        <end position="299"/>
    </location>
</feature>
<feature type="domain" description="HAMP" evidence="14">
    <location>
        <begin position="410"/>
        <end position="448"/>
    </location>
</feature>
<dbReference type="GO" id="GO:0071732">
    <property type="term" value="P:cellular response to nitric oxide"/>
    <property type="evidence" value="ECO:0007669"/>
    <property type="project" value="UniProtKB-ARBA"/>
</dbReference>
<keyword evidence="17" id="KW-1185">Reference proteome</keyword>
<dbReference type="NCBIfam" id="TIGR00836">
    <property type="entry name" value="amt"/>
    <property type="match status" value="1"/>
</dbReference>
<dbReference type="Pfam" id="PF00990">
    <property type="entry name" value="GGDEF"/>
    <property type="match status" value="1"/>
</dbReference>
<dbReference type="InterPro" id="IPR024041">
    <property type="entry name" value="NH4_transpt_AmtB-like_dom"/>
</dbReference>
<name>A0A4R3N4L8_9GAMM</name>
<dbReference type="AlphaFoldDB" id="A0A4R3N4L8"/>
<dbReference type="InterPro" id="IPR000160">
    <property type="entry name" value="GGDEF_dom"/>
</dbReference>
<evidence type="ECO:0000259" key="14">
    <source>
        <dbReference type="PROSITE" id="PS50885"/>
    </source>
</evidence>
<keyword evidence="7 10" id="KW-1133">Transmembrane helix</keyword>
<dbReference type="InterPro" id="IPR052155">
    <property type="entry name" value="Biofilm_reg_signaling"/>
</dbReference>
<dbReference type="GO" id="GO:0008519">
    <property type="term" value="F:ammonium channel activity"/>
    <property type="evidence" value="ECO:0007669"/>
    <property type="project" value="InterPro"/>
</dbReference>
<dbReference type="Proteomes" id="UP000295717">
    <property type="component" value="Unassembled WGS sequence"/>
</dbReference>
<feature type="transmembrane region" description="Helical" evidence="10">
    <location>
        <begin position="158"/>
        <end position="177"/>
    </location>
</feature>
<dbReference type="RefSeq" id="WP_132974824.1">
    <property type="nucleotide sequence ID" value="NZ_SMAO01000001.1"/>
</dbReference>
<dbReference type="Pfam" id="PF08448">
    <property type="entry name" value="PAS_4"/>
    <property type="match status" value="1"/>
</dbReference>
<dbReference type="GO" id="GO:0007165">
    <property type="term" value="P:signal transduction"/>
    <property type="evidence" value="ECO:0007669"/>
    <property type="project" value="InterPro"/>
</dbReference>
<dbReference type="InterPro" id="IPR000700">
    <property type="entry name" value="PAS-assoc_C"/>
</dbReference>
<proteinExistence type="inferred from homology"/>
<accession>A0A4R3N4L8</accession>
<dbReference type="InterPro" id="IPR043128">
    <property type="entry name" value="Rev_trsase/Diguanyl_cyclase"/>
</dbReference>
<dbReference type="InterPro" id="IPR003660">
    <property type="entry name" value="HAMP_dom"/>
</dbReference>
<dbReference type="FunFam" id="3.30.70.270:FF:000001">
    <property type="entry name" value="Diguanylate cyclase domain protein"/>
    <property type="match status" value="1"/>
</dbReference>
<feature type="transmembrane region" description="Helical" evidence="10">
    <location>
        <begin position="86"/>
        <end position="108"/>
    </location>
</feature>
<dbReference type="Gene3D" id="3.30.450.20">
    <property type="entry name" value="PAS domain"/>
    <property type="match status" value="1"/>
</dbReference>
<dbReference type="FunFam" id="3.20.20.450:FF:000001">
    <property type="entry name" value="Cyclic di-GMP phosphodiesterase yahA"/>
    <property type="match status" value="1"/>
</dbReference>
<evidence type="ECO:0000259" key="15">
    <source>
        <dbReference type="PROSITE" id="PS50887"/>
    </source>
</evidence>
<dbReference type="PROSITE" id="PS50885">
    <property type="entry name" value="HAMP"/>
    <property type="match status" value="1"/>
</dbReference>
<evidence type="ECO:0000313" key="16">
    <source>
        <dbReference type="EMBL" id="TCT23714.1"/>
    </source>
</evidence>
<dbReference type="SMART" id="SM00091">
    <property type="entry name" value="PAS"/>
    <property type="match status" value="1"/>
</dbReference>
<dbReference type="InterPro" id="IPR013656">
    <property type="entry name" value="PAS_4"/>
</dbReference>
<evidence type="ECO:0000256" key="8">
    <source>
        <dbReference type="ARBA" id="ARBA00023136"/>
    </source>
</evidence>
<dbReference type="Gene3D" id="3.20.20.450">
    <property type="entry name" value="EAL domain"/>
    <property type="match status" value="1"/>
</dbReference>
<dbReference type="SMART" id="SM00052">
    <property type="entry name" value="EAL"/>
    <property type="match status" value="1"/>
</dbReference>
<feature type="transmembrane region" description="Helical" evidence="10">
    <location>
        <begin position="48"/>
        <end position="66"/>
    </location>
</feature>
<comment type="subcellular location">
    <subcellularLocation>
        <location evidence="2">Membrane</location>
        <topology evidence="2">Multi-pass membrane protein</topology>
    </subcellularLocation>
</comment>
<dbReference type="GO" id="GO:0071111">
    <property type="term" value="F:cyclic-guanylate-specific phosphodiesterase activity"/>
    <property type="evidence" value="ECO:0007669"/>
    <property type="project" value="UniProtKB-EC"/>
</dbReference>
<dbReference type="Gene3D" id="3.30.70.270">
    <property type="match status" value="1"/>
</dbReference>
<evidence type="ECO:0000313" key="17">
    <source>
        <dbReference type="Proteomes" id="UP000295717"/>
    </source>
</evidence>
<comment type="similarity">
    <text evidence="3">Belongs to the ammonia transporter channel (TC 1.A.11.2) family.</text>
</comment>
<feature type="domain" description="PAC" evidence="12">
    <location>
        <begin position="538"/>
        <end position="588"/>
    </location>
</feature>
<comment type="catalytic activity">
    <reaction evidence="9">
        <text>3',3'-c-di-GMP + H2O = 5'-phosphoguanylyl(3'-&gt;5')guanosine + H(+)</text>
        <dbReference type="Rhea" id="RHEA:24902"/>
        <dbReference type="ChEBI" id="CHEBI:15377"/>
        <dbReference type="ChEBI" id="CHEBI:15378"/>
        <dbReference type="ChEBI" id="CHEBI:58754"/>
        <dbReference type="ChEBI" id="CHEBI:58805"/>
        <dbReference type="EC" id="3.1.4.52"/>
    </reaction>
    <physiologicalReaction direction="left-to-right" evidence="9">
        <dbReference type="Rhea" id="RHEA:24903"/>
    </physiologicalReaction>
</comment>
<feature type="transmembrane region" description="Helical" evidence="10">
    <location>
        <begin position="311"/>
        <end position="333"/>
    </location>
</feature>
<dbReference type="InterPro" id="IPR035965">
    <property type="entry name" value="PAS-like_dom_sf"/>
</dbReference>
<dbReference type="NCBIfam" id="TIGR00229">
    <property type="entry name" value="sensory_box"/>
    <property type="match status" value="1"/>
</dbReference>
<dbReference type="SUPFAM" id="SSF111352">
    <property type="entry name" value="Ammonium transporter"/>
    <property type="match status" value="1"/>
</dbReference>
<dbReference type="InterPro" id="IPR035919">
    <property type="entry name" value="EAL_sf"/>
</dbReference>
<evidence type="ECO:0000256" key="10">
    <source>
        <dbReference type="SAM" id="Phobius"/>
    </source>
</evidence>
<evidence type="ECO:0000256" key="6">
    <source>
        <dbReference type="ARBA" id="ARBA00022692"/>
    </source>
</evidence>
<feature type="transmembrane region" description="Helical" evidence="10">
    <location>
        <begin position="228"/>
        <end position="250"/>
    </location>
</feature>
<evidence type="ECO:0000259" key="12">
    <source>
        <dbReference type="PROSITE" id="PS50113"/>
    </source>
</evidence>
<dbReference type="Pfam" id="PF00563">
    <property type="entry name" value="EAL"/>
    <property type="match status" value="1"/>
</dbReference>
<dbReference type="CDD" id="cd01949">
    <property type="entry name" value="GGDEF"/>
    <property type="match status" value="1"/>
</dbReference>
<dbReference type="OrthoDB" id="9787514at2"/>
<dbReference type="SUPFAM" id="SSF55785">
    <property type="entry name" value="PYP-like sensor domain (PAS domain)"/>
    <property type="match status" value="1"/>
</dbReference>
<keyword evidence="8 10" id="KW-0472">Membrane</keyword>